<dbReference type="Proteomes" id="UP001626537">
    <property type="component" value="Chromosome"/>
</dbReference>
<accession>A0ABZ0I1D2</accession>
<evidence type="ECO:0000256" key="2">
    <source>
        <dbReference type="SAM" id="SignalP"/>
    </source>
</evidence>
<protein>
    <recommendedName>
        <fullName evidence="5">DUF4124 domain-containing protein</fullName>
    </recommendedName>
</protein>
<evidence type="ECO:0000256" key="1">
    <source>
        <dbReference type="SAM" id="MobiDB-lite"/>
    </source>
</evidence>
<feature type="compositionally biased region" description="Low complexity" evidence="1">
    <location>
        <begin position="71"/>
        <end position="82"/>
    </location>
</feature>
<evidence type="ECO:0000313" key="4">
    <source>
        <dbReference type="Proteomes" id="UP001626537"/>
    </source>
</evidence>
<sequence length="186" mass="19268">MTLQKKAILVALTTLIVAPASHGWGQIYKVIDGKDGVVFTDSPGVIGNTDSQSVEKIELEETNSATPIQARPPAASSANPSAESQTIEKPRVSIAAPANESTIAMGPGNFTVSASASPALTSGEQLILLMDGVPQGGAQSSGNWTIEGALRGPHDLVVQRTTSRGKVVASSEPVRVYVLRPSIIGR</sequence>
<evidence type="ECO:0000313" key="3">
    <source>
        <dbReference type="EMBL" id="WOJ92588.1"/>
    </source>
</evidence>
<dbReference type="Gene3D" id="2.60.40.10">
    <property type="entry name" value="Immunoglobulins"/>
    <property type="match status" value="1"/>
</dbReference>
<dbReference type="RefSeq" id="WP_407347188.1">
    <property type="nucleotide sequence ID" value="NZ_CP136864.1"/>
</dbReference>
<proteinExistence type="predicted"/>
<name>A0ABZ0I1D2_9GAMM</name>
<evidence type="ECO:0008006" key="5">
    <source>
        <dbReference type="Google" id="ProtNLM"/>
    </source>
</evidence>
<gene>
    <name evidence="3" type="ORF">R0135_12430</name>
</gene>
<keyword evidence="2" id="KW-0732">Signal</keyword>
<organism evidence="3 4">
    <name type="scientific">Congregibacter variabilis</name>
    <dbReference type="NCBI Taxonomy" id="3081200"/>
    <lineage>
        <taxon>Bacteria</taxon>
        <taxon>Pseudomonadati</taxon>
        <taxon>Pseudomonadota</taxon>
        <taxon>Gammaproteobacteria</taxon>
        <taxon>Cellvibrionales</taxon>
        <taxon>Halieaceae</taxon>
        <taxon>Congregibacter</taxon>
    </lineage>
</organism>
<feature type="chain" id="PRO_5046095141" description="DUF4124 domain-containing protein" evidence="2">
    <location>
        <begin position="23"/>
        <end position="186"/>
    </location>
</feature>
<keyword evidence="4" id="KW-1185">Reference proteome</keyword>
<feature type="region of interest" description="Disordered" evidence="1">
    <location>
        <begin position="62"/>
        <end position="88"/>
    </location>
</feature>
<reference evidence="3 4" key="1">
    <citation type="submission" date="2023-10" db="EMBL/GenBank/DDBJ databases">
        <title>Two novel species belonging to the OM43/NOR5 clade.</title>
        <authorList>
            <person name="Park M."/>
        </authorList>
    </citation>
    <scope>NUCLEOTIDE SEQUENCE [LARGE SCALE GENOMIC DNA]</scope>
    <source>
        <strain evidence="3 4">IMCC43200</strain>
    </source>
</reference>
<dbReference type="EMBL" id="CP136864">
    <property type="protein sequence ID" value="WOJ92588.1"/>
    <property type="molecule type" value="Genomic_DNA"/>
</dbReference>
<dbReference type="InterPro" id="IPR013783">
    <property type="entry name" value="Ig-like_fold"/>
</dbReference>
<feature type="signal peptide" evidence="2">
    <location>
        <begin position="1"/>
        <end position="22"/>
    </location>
</feature>